<evidence type="ECO:0000313" key="2">
    <source>
        <dbReference type="EMBL" id="BCO09093.1"/>
    </source>
</evidence>
<dbReference type="Proteomes" id="UP001063350">
    <property type="component" value="Chromosome"/>
</dbReference>
<dbReference type="KEGG" id="ddu:GF1_14690"/>
<dbReference type="EMBL" id="AP024233">
    <property type="protein sequence ID" value="BCO09093.1"/>
    <property type="molecule type" value="Genomic_DNA"/>
</dbReference>
<dbReference type="Pfam" id="PF08543">
    <property type="entry name" value="Phos_pyr_kin"/>
    <property type="match status" value="1"/>
</dbReference>
<sequence length="90" mass="10276">MEESGLDSLRRELLRRTTILTPNLPELARLTGADGPLDVRRAVEELLTTSNCLRAVIVKGGTSWIRSLPTHFSYEITMKYRAYLSHTIRF</sequence>
<proteinExistence type="predicted"/>
<organism evidence="2 3">
    <name type="scientific">Desulfolithobacter dissulfuricans</name>
    <dbReference type="NCBI Taxonomy" id="2795293"/>
    <lineage>
        <taxon>Bacteria</taxon>
        <taxon>Pseudomonadati</taxon>
        <taxon>Thermodesulfobacteriota</taxon>
        <taxon>Desulfobulbia</taxon>
        <taxon>Desulfobulbales</taxon>
        <taxon>Desulfobulbaceae</taxon>
        <taxon>Desulfolithobacter</taxon>
    </lineage>
</organism>
<dbReference type="Gene3D" id="3.40.1190.20">
    <property type="match status" value="1"/>
</dbReference>
<dbReference type="SUPFAM" id="SSF53613">
    <property type="entry name" value="Ribokinase-like"/>
    <property type="match status" value="1"/>
</dbReference>
<dbReference type="InterPro" id="IPR029056">
    <property type="entry name" value="Ribokinase-like"/>
</dbReference>
<evidence type="ECO:0000259" key="1">
    <source>
        <dbReference type="Pfam" id="PF08543"/>
    </source>
</evidence>
<dbReference type="AlphaFoldDB" id="A0A915U0A3"/>
<name>A0A915U0A3_9BACT</name>
<feature type="domain" description="Pyridoxamine kinase/Phosphomethylpyrimidine kinase" evidence="1">
    <location>
        <begin position="2"/>
        <end position="62"/>
    </location>
</feature>
<dbReference type="GO" id="GO:0003824">
    <property type="term" value="F:catalytic activity"/>
    <property type="evidence" value="ECO:0007669"/>
    <property type="project" value="UniProtKB-ARBA"/>
</dbReference>
<protein>
    <recommendedName>
        <fullName evidence="1">Pyridoxamine kinase/Phosphomethylpyrimidine kinase domain-containing protein</fullName>
    </recommendedName>
</protein>
<evidence type="ECO:0000313" key="3">
    <source>
        <dbReference type="Proteomes" id="UP001063350"/>
    </source>
</evidence>
<gene>
    <name evidence="2" type="ORF">GF1_14690</name>
</gene>
<reference evidence="2" key="1">
    <citation type="submission" date="2020-12" db="EMBL/GenBank/DDBJ databases">
        <title>Desulfobium dissulfuricans gen. nov., sp. nov., a novel mesophilic, sulfate-reducing bacterium isolated from a deep-sea hydrothermal vent.</title>
        <authorList>
            <person name="Hashimoto Y."/>
            <person name="Tame A."/>
            <person name="Sawayama S."/>
            <person name="Miyazaki J."/>
            <person name="Takai K."/>
            <person name="Nakagawa S."/>
        </authorList>
    </citation>
    <scope>NUCLEOTIDE SEQUENCE</scope>
    <source>
        <strain evidence="2">GF1</strain>
    </source>
</reference>
<dbReference type="InterPro" id="IPR013749">
    <property type="entry name" value="PM/HMP-P_kinase-1"/>
</dbReference>
<keyword evidence="3" id="KW-1185">Reference proteome</keyword>
<accession>A0A915U0A3</accession>